<reference evidence="1 2" key="1">
    <citation type="submission" date="2020-07" db="EMBL/GenBank/DDBJ databases">
        <authorList>
            <person name="Sun Q."/>
        </authorList>
    </citation>
    <scope>NUCLEOTIDE SEQUENCE [LARGE SCALE GENOMIC DNA]</scope>
    <source>
        <strain evidence="1 2">MAH-1</strain>
    </source>
</reference>
<accession>A0A7Y8Y3V8</accession>
<protein>
    <recommendedName>
        <fullName evidence="3">DUF3137 domain-containing protein</fullName>
    </recommendedName>
</protein>
<evidence type="ECO:0000313" key="2">
    <source>
        <dbReference type="Proteomes" id="UP000535020"/>
    </source>
</evidence>
<keyword evidence="2" id="KW-1185">Reference proteome</keyword>
<dbReference type="RefSeq" id="WP_176006862.1">
    <property type="nucleotide sequence ID" value="NZ_JABWMI010000015.1"/>
</dbReference>
<gene>
    <name evidence="1" type="ORF">HZF10_14090</name>
</gene>
<proteinExistence type="predicted"/>
<dbReference type="Proteomes" id="UP000535020">
    <property type="component" value="Unassembled WGS sequence"/>
</dbReference>
<organism evidence="1 2">
    <name type="scientific">Flavobacterium agri</name>
    <dbReference type="NCBI Taxonomy" id="2743471"/>
    <lineage>
        <taxon>Bacteria</taxon>
        <taxon>Pseudomonadati</taxon>
        <taxon>Bacteroidota</taxon>
        <taxon>Flavobacteriia</taxon>
        <taxon>Flavobacteriales</taxon>
        <taxon>Flavobacteriaceae</taxon>
        <taxon>Flavobacterium</taxon>
    </lineage>
</organism>
<evidence type="ECO:0000313" key="1">
    <source>
        <dbReference type="EMBL" id="NYA72056.1"/>
    </source>
</evidence>
<name>A0A7Y8Y3V8_9FLAO</name>
<sequence>MINLSELTGGTFFGGRYGMSDGTIVNYKNWEISFDYYDLYSGKFNQRFTRVFVPITSKDNFRFEIYNNGIIRSVEKLFGAQDVEIGIKGFDKKFILKANNEFKLKKLLQNPNLRSLIEKESEFNFQISNYKGIWEEKTENLELSFFVQGEIKSMEKLNSLLDIFKITLENLEENHSITKPAANHR</sequence>
<dbReference type="AlphaFoldDB" id="A0A7Y8Y3V8"/>
<evidence type="ECO:0008006" key="3">
    <source>
        <dbReference type="Google" id="ProtNLM"/>
    </source>
</evidence>
<dbReference type="EMBL" id="JACBJI010000006">
    <property type="protein sequence ID" value="NYA72056.1"/>
    <property type="molecule type" value="Genomic_DNA"/>
</dbReference>
<comment type="caution">
    <text evidence="1">The sequence shown here is derived from an EMBL/GenBank/DDBJ whole genome shotgun (WGS) entry which is preliminary data.</text>
</comment>